<dbReference type="Gene3D" id="3.20.20.140">
    <property type="entry name" value="Metal-dependent hydrolases"/>
    <property type="match status" value="1"/>
</dbReference>
<feature type="domain" description="Amidohydrolase-related" evidence="2">
    <location>
        <begin position="167"/>
        <end position="499"/>
    </location>
</feature>
<evidence type="ECO:0000259" key="2">
    <source>
        <dbReference type="Pfam" id="PF01979"/>
    </source>
</evidence>
<dbReference type="GO" id="GO:0016810">
    <property type="term" value="F:hydrolase activity, acting on carbon-nitrogen (but not peptide) bonds"/>
    <property type="evidence" value="ECO:0007669"/>
    <property type="project" value="InterPro"/>
</dbReference>
<comment type="caution">
    <text evidence="3">The sequence shown here is derived from an EMBL/GenBank/DDBJ whole genome shotgun (WGS) entry which is preliminary data.</text>
</comment>
<dbReference type="InterPro" id="IPR032466">
    <property type="entry name" value="Metal_Hydrolase"/>
</dbReference>
<evidence type="ECO:0000313" key="4">
    <source>
        <dbReference type="Proteomes" id="UP001054857"/>
    </source>
</evidence>
<dbReference type="CDD" id="cd01299">
    <property type="entry name" value="Met_dep_hydrolase_A"/>
    <property type="match status" value="1"/>
</dbReference>
<dbReference type="InterPro" id="IPR011059">
    <property type="entry name" value="Metal-dep_hydrolase_composite"/>
</dbReference>
<feature type="compositionally biased region" description="Polar residues" evidence="1">
    <location>
        <begin position="19"/>
        <end position="32"/>
    </location>
</feature>
<name>A0AAD3HP87_9CHLO</name>
<evidence type="ECO:0000313" key="3">
    <source>
        <dbReference type="EMBL" id="GFR47600.1"/>
    </source>
</evidence>
<dbReference type="EMBL" id="BMAR01000019">
    <property type="protein sequence ID" value="GFR47600.1"/>
    <property type="molecule type" value="Genomic_DNA"/>
</dbReference>
<dbReference type="PANTHER" id="PTHR43135">
    <property type="entry name" value="ALPHA-D-RIBOSE 1-METHYLPHOSPHONATE 5-TRIPHOSPHATE DIPHOSPHATASE"/>
    <property type="match status" value="1"/>
</dbReference>
<dbReference type="AlphaFoldDB" id="A0AAD3HP87"/>
<dbReference type="PANTHER" id="PTHR43135:SF3">
    <property type="entry name" value="ALPHA-D-RIBOSE 1-METHYLPHOSPHONATE 5-TRIPHOSPHATE DIPHOSPHATASE"/>
    <property type="match status" value="1"/>
</dbReference>
<dbReference type="Proteomes" id="UP001054857">
    <property type="component" value="Unassembled WGS sequence"/>
</dbReference>
<gene>
    <name evidence="3" type="ORF">Agub_g9335</name>
</gene>
<evidence type="ECO:0000256" key="1">
    <source>
        <dbReference type="SAM" id="MobiDB-lite"/>
    </source>
</evidence>
<feature type="region of interest" description="Disordered" evidence="1">
    <location>
        <begin position="11"/>
        <end position="32"/>
    </location>
</feature>
<dbReference type="Gene3D" id="2.30.40.10">
    <property type="entry name" value="Urease, subunit C, domain 1"/>
    <property type="match status" value="1"/>
</dbReference>
<dbReference type="Pfam" id="PF01979">
    <property type="entry name" value="Amidohydro_1"/>
    <property type="match status" value="1"/>
</dbReference>
<dbReference type="SUPFAM" id="SSF51556">
    <property type="entry name" value="Metallo-dependent hydrolases"/>
    <property type="match status" value="1"/>
</dbReference>
<sequence length="516" mass="52695">MTNKPLFLRLPDSGHHALQASSDSGPNGTPSSLMPAELCISSFAQACAARRAMRQRPASSSSSAPPNGELPLLLLNCRVLDPEAGEYLPGLQRVLIRGGVIAEVRPMGAAGQEQQEGEGVQEEQSTCMGSAAGAAVTAESADVVPPSAGSCSPDVVPAVVADCGGAVVMPGLCDAHVHCTAATADLAGLMSLPESYVAAKAAHILGGMLARGFTTVRDAGGADFGLAQAVEEGLVLGPRLLFTGHALSQTGGHGDFRGRGEDVCACGAALRGIGRVCDGDAEVRRAARDELRRGAHCIKIMASGGVASPTDRLTNTQFSEGEMRAIVEEAQAAGTYVCAHAYMPDAIRRAVACGVRSIEHGNYLDAGTAGLMAAKGTFLVPTLVTYQELARAGTAAGMPQELVGKVGNAVEAGLRSLAVAHTAGVTMCFGSDLLGDLHPAQASEFSLRARVLPAAEVLRAATVNCARLFGMEYSLGRVHPGFRADLLLLQPGVDPLSDVGVLAAAGGAAVAAVFKE</sequence>
<feature type="non-terminal residue" evidence="3">
    <location>
        <position position="1"/>
    </location>
</feature>
<keyword evidence="4" id="KW-1185">Reference proteome</keyword>
<protein>
    <recommendedName>
        <fullName evidence="2">Amidohydrolase-related domain-containing protein</fullName>
    </recommendedName>
</protein>
<dbReference type="InterPro" id="IPR051781">
    <property type="entry name" value="Metallo-dep_Hydrolase"/>
</dbReference>
<proteinExistence type="predicted"/>
<organism evidence="3 4">
    <name type="scientific">Astrephomene gubernaculifera</name>
    <dbReference type="NCBI Taxonomy" id="47775"/>
    <lineage>
        <taxon>Eukaryota</taxon>
        <taxon>Viridiplantae</taxon>
        <taxon>Chlorophyta</taxon>
        <taxon>core chlorophytes</taxon>
        <taxon>Chlorophyceae</taxon>
        <taxon>CS clade</taxon>
        <taxon>Chlamydomonadales</taxon>
        <taxon>Astrephomenaceae</taxon>
        <taxon>Astrephomene</taxon>
    </lineage>
</organism>
<dbReference type="InterPro" id="IPR057744">
    <property type="entry name" value="OTAase-like"/>
</dbReference>
<reference evidence="3 4" key="1">
    <citation type="journal article" date="2021" name="Sci. Rep.">
        <title>Genome sequencing of the multicellular alga Astrephomene provides insights into convergent evolution of germ-soma differentiation.</title>
        <authorList>
            <person name="Yamashita S."/>
            <person name="Yamamoto K."/>
            <person name="Matsuzaki R."/>
            <person name="Suzuki S."/>
            <person name="Yamaguchi H."/>
            <person name="Hirooka S."/>
            <person name="Minakuchi Y."/>
            <person name="Miyagishima S."/>
            <person name="Kawachi M."/>
            <person name="Toyoda A."/>
            <person name="Nozaki H."/>
        </authorList>
    </citation>
    <scope>NUCLEOTIDE SEQUENCE [LARGE SCALE GENOMIC DNA]</scope>
    <source>
        <strain evidence="3 4">NIES-4017</strain>
    </source>
</reference>
<dbReference type="InterPro" id="IPR006680">
    <property type="entry name" value="Amidohydro-rel"/>
</dbReference>
<accession>A0AAD3HP87</accession>